<reference evidence="2 3" key="1">
    <citation type="submission" date="2023-07" db="EMBL/GenBank/DDBJ databases">
        <title>Genomic Encyclopedia of Type Strains, Phase IV (KMG-IV): sequencing the most valuable type-strain genomes for metagenomic binning, comparative biology and taxonomic classification.</title>
        <authorList>
            <person name="Goeker M."/>
        </authorList>
    </citation>
    <scope>NUCLEOTIDE SEQUENCE [LARGE SCALE GENOMIC DNA]</scope>
    <source>
        <strain evidence="2 3">DSM 19013</strain>
    </source>
</reference>
<dbReference type="InterPro" id="IPR007172">
    <property type="entry name" value="DUF374"/>
</dbReference>
<accession>A0ABU0HWF6</accession>
<proteinExistence type="predicted"/>
<sequence length="264" mass="28771">MSVLKRFLRRPVVKQALGRLAAGYLRLVRATNRFTIEVGDGVSAGASDPWRWLDGHLPAITGMWHGQHIQMPMMARPTDRVATIISRNPDGDINTIALERLGVRVMRASGARGRRRAADARAKGGAEGLRAMLRALKAGETVAFSADVPKVTRRCDAGILTLARFSGRPILPAAVVTSRHLRFNSWDRACLALPFGRGAIVLGRPILVPRDCEGEAFEALRRLLEAEMDRVHARAYTLVGRPDRAAYYSRGVAAPPPAIVEGTA</sequence>
<feature type="domain" description="DUF374" evidence="1">
    <location>
        <begin position="76"/>
        <end position="150"/>
    </location>
</feature>
<dbReference type="Proteomes" id="UP001231124">
    <property type="component" value="Unassembled WGS sequence"/>
</dbReference>
<dbReference type="EMBL" id="JAUSVP010000003">
    <property type="protein sequence ID" value="MDQ0446679.1"/>
    <property type="molecule type" value="Genomic_DNA"/>
</dbReference>
<comment type="caution">
    <text evidence="2">The sequence shown here is derived from an EMBL/GenBank/DDBJ whole genome shotgun (WGS) entry which is preliminary data.</text>
</comment>
<name>A0ABU0HWF6_9HYPH</name>
<evidence type="ECO:0000259" key="1">
    <source>
        <dbReference type="Pfam" id="PF04028"/>
    </source>
</evidence>
<organism evidence="2 3">
    <name type="scientific">Methylobacterium aerolatum</name>
    <dbReference type="NCBI Taxonomy" id="418708"/>
    <lineage>
        <taxon>Bacteria</taxon>
        <taxon>Pseudomonadati</taxon>
        <taxon>Pseudomonadota</taxon>
        <taxon>Alphaproteobacteria</taxon>
        <taxon>Hyphomicrobiales</taxon>
        <taxon>Methylobacteriaceae</taxon>
        <taxon>Methylobacterium</taxon>
    </lineage>
</organism>
<keyword evidence="3" id="KW-1185">Reference proteome</keyword>
<protein>
    <submittedName>
        <fullName evidence="2">Lysophospholipid acyltransferase (LPLAT)-like uncharacterized protein</fullName>
    </submittedName>
</protein>
<evidence type="ECO:0000313" key="3">
    <source>
        <dbReference type="Proteomes" id="UP001231124"/>
    </source>
</evidence>
<dbReference type="Pfam" id="PF04028">
    <property type="entry name" value="DUF374"/>
    <property type="match status" value="1"/>
</dbReference>
<gene>
    <name evidence="2" type="ORF">QO012_001170</name>
</gene>
<dbReference type="RefSeq" id="WP_238201466.1">
    <property type="nucleotide sequence ID" value="NZ_BPQE01000004.1"/>
</dbReference>
<evidence type="ECO:0000313" key="2">
    <source>
        <dbReference type="EMBL" id="MDQ0446679.1"/>
    </source>
</evidence>